<dbReference type="RefSeq" id="WP_381431230.1">
    <property type="nucleotide sequence ID" value="NZ_JBHSNO010000005.1"/>
</dbReference>
<protein>
    <submittedName>
        <fullName evidence="2">PepSY domain-containing protein</fullName>
    </submittedName>
</protein>
<keyword evidence="3" id="KW-1185">Reference proteome</keyword>
<gene>
    <name evidence="2" type="ORF">ACFPRA_04665</name>
</gene>
<dbReference type="Pfam" id="PF03413">
    <property type="entry name" value="PepSY"/>
    <property type="match status" value="1"/>
</dbReference>
<dbReference type="InterPro" id="IPR025711">
    <property type="entry name" value="PepSY"/>
</dbReference>
<sequence>MKKVLFGLFIIIAMSFLYLYQSPIMSTGEAIISAEKHLQNPPDEWRNLNLNVDLQGIQIENISAFLKQKKGFWNELTNRKQWEVTIKYNGIEPTVVINAYTGEFIDLYGPLN</sequence>
<feature type="domain" description="PepSY" evidence="1">
    <location>
        <begin position="77"/>
        <end position="106"/>
    </location>
</feature>
<reference evidence="3" key="1">
    <citation type="journal article" date="2019" name="Int. J. Syst. Evol. Microbiol.">
        <title>The Global Catalogue of Microorganisms (GCM) 10K type strain sequencing project: providing services to taxonomists for standard genome sequencing and annotation.</title>
        <authorList>
            <consortium name="The Broad Institute Genomics Platform"/>
            <consortium name="The Broad Institute Genome Sequencing Center for Infectious Disease"/>
            <person name="Wu L."/>
            <person name="Ma J."/>
        </authorList>
    </citation>
    <scope>NUCLEOTIDE SEQUENCE [LARGE SCALE GENOMIC DNA]</scope>
    <source>
        <strain evidence="3">CGMCC 4.1434</strain>
    </source>
</reference>
<organism evidence="2 3">
    <name type="scientific">Sporosarcina soli</name>
    <dbReference type="NCBI Taxonomy" id="334736"/>
    <lineage>
        <taxon>Bacteria</taxon>
        <taxon>Bacillati</taxon>
        <taxon>Bacillota</taxon>
        <taxon>Bacilli</taxon>
        <taxon>Bacillales</taxon>
        <taxon>Caryophanaceae</taxon>
        <taxon>Sporosarcina</taxon>
    </lineage>
</organism>
<comment type="caution">
    <text evidence="2">The sequence shown here is derived from an EMBL/GenBank/DDBJ whole genome shotgun (WGS) entry which is preliminary data.</text>
</comment>
<dbReference type="Proteomes" id="UP001596109">
    <property type="component" value="Unassembled WGS sequence"/>
</dbReference>
<name>A0ABW0TFP5_9BACL</name>
<dbReference type="EMBL" id="JBHSNO010000005">
    <property type="protein sequence ID" value="MFC5588162.1"/>
    <property type="molecule type" value="Genomic_DNA"/>
</dbReference>
<evidence type="ECO:0000259" key="1">
    <source>
        <dbReference type="Pfam" id="PF03413"/>
    </source>
</evidence>
<proteinExistence type="predicted"/>
<evidence type="ECO:0000313" key="2">
    <source>
        <dbReference type="EMBL" id="MFC5588162.1"/>
    </source>
</evidence>
<accession>A0ABW0TFP5</accession>
<evidence type="ECO:0000313" key="3">
    <source>
        <dbReference type="Proteomes" id="UP001596109"/>
    </source>
</evidence>